<feature type="short sequence motif" description="Histidine triad motif" evidence="2">
    <location>
        <begin position="99"/>
        <end position="103"/>
    </location>
</feature>
<evidence type="ECO:0000256" key="1">
    <source>
        <dbReference type="PIRSR" id="PIRSR601310-1"/>
    </source>
</evidence>
<feature type="region of interest" description="Disordered" evidence="3">
    <location>
        <begin position="87"/>
        <end position="113"/>
    </location>
</feature>
<dbReference type="PRINTS" id="PR00332">
    <property type="entry name" value="HISTRIAD"/>
</dbReference>
<evidence type="ECO:0000313" key="5">
    <source>
        <dbReference type="EMBL" id="GDY49271.1"/>
    </source>
</evidence>
<dbReference type="Pfam" id="PF01230">
    <property type="entry name" value="HIT"/>
    <property type="match status" value="1"/>
</dbReference>
<gene>
    <name evidence="5" type="ORF">SANT12839_101530</name>
</gene>
<dbReference type="PANTHER" id="PTHR46648:SF1">
    <property type="entry name" value="ADENOSINE 5'-MONOPHOSPHORAMIDASE HNT1"/>
    <property type="match status" value="1"/>
</dbReference>
<evidence type="ECO:0000259" key="4">
    <source>
        <dbReference type="PROSITE" id="PS51084"/>
    </source>
</evidence>
<dbReference type="SUPFAM" id="SSF54197">
    <property type="entry name" value="HIT-like"/>
    <property type="match status" value="1"/>
</dbReference>
<dbReference type="Proteomes" id="UP000299290">
    <property type="component" value="Unassembled WGS sequence"/>
</dbReference>
<dbReference type="AlphaFoldDB" id="A0A4D4KJE5"/>
<dbReference type="InterPro" id="IPR001310">
    <property type="entry name" value="Histidine_triad_HIT"/>
</dbReference>
<dbReference type="PANTHER" id="PTHR46648">
    <property type="entry name" value="HIT FAMILY PROTEIN 1"/>
    <property type="match status" value="1"/>
</dbReference>
<proteinExistence type="predicted"/>
<protein>
    <submittedName>
        <fullName evidence="5">HIT family protein</fullName>
    </submittedName>
</protein>
<feature type="active site" description="Tele-AMP-histidine intermediate" evidence="1">
    <location>
        <position position="103"/>
    </location>
</feature>
<evidence type="ECO:0000256" key="3">
    <source>
        <dbReference type="SAM" id="MobiDB-lite"/>
    </source>
</evidence>
<accession>A0A4D4KJE5</accession>
<dbReference type="InterPro" id="IPR011146">
    <property type="entry name" value="HIT-like"/>
</dbReference>
<evidence type="ECO:0000256" key="2">
    <source>
        <dbReference type="PROSITE-ProRule" id="PRU00464"/>
    </source>
</evidence>
<dbReference type="EMBL" id="BJHV01000003">
    <property type="protein sequence ID" value="GDY49271.1"/>
    <property type="molecule type" value="Genomic_DNA"/>
</dbReference>
<dbReference type="InterPro" id="IPR036265">
    <property type="entry name" value="HIT-like_sf"/>
</dbReference>
<dbReference type="PROSITE" id="PS51084">
    <property type="entry name" value="HIT_2"/>
    <property type="match status" value="1"/>
</dbReference>
<feature type="domain" description="HIT" evidence="4">
    <location>
        <begin position="14"/>
        <end position="113"/>
    </location>
</feature>
<dbReference type="RefSeq" id="WP_162004024.1">
    <property type="nucleotide sequence ID" value="NZ_BJHV01000003.1"/>
</dbReference>
<keyword evidence="6" id="KW-1185">Reference proteome</keyword>
<comment type="caution">
    <text evidence="5">The sequence shown here is derived from an EMBL/GenBank/DDBJ whole genome shotgun (WGS) entry which is preliminary data.</text>
</comment>
<dbReference type="GO" id="GO:0009117">
    <property type="term" value="P:nucleotide metabolic process"/>
    <property type="evidence" value="ECO:0007669"/>
    <property type="project" value="TreeGrafter"/>
</dbReference>
<dbReference type="GO" id="GO:0003824">
    <property type="term" value="F:catalytic activity"/>
    <property type="evidence" value="ECO:0007669"/>
    <property type="project" value="InterPro"/>
</dbReference>
<organism evidence="5 6">
    <name type="scientific">Streptomyces antimycoticus</name>
    <dbReference type="NCBI Taxonomy" id="68175"/>
    <lineage>
        <taxon>Bacteria</taxon>
        <taxon>Bacillati</taxon>
        <taxon>Actinomycetota</taxon>
        <taxon>Actinomycetes</taxon>
        <taxon>Kitasatosporales</taxon>
        <taxon>Streptomycetaceae</taxon>
        <taxon>Streptomyces</taxon>
        <taxon>Streptomyces violaceusniger group</taxon>
    </lineage>
</organism>
<sequence length="113" mass="11989">MRHARQAQAGSPCRFCRIITGEAESTIVRRWPTAVAVVPHAPVAEGHLLVLPTRHVRDAGSDPVISAATMAAAAELAGEFPAADIHTSRRPGAAAGEEHLHLHVIPRTVEESP</sequence>
<evidence type="ECO:0000313" key="6">
    <source>
        <dbReference type="Proteomes" id="UP000299290"/>
    </source>
</evidence>
<reference evidence="5 6" key="1">
    <citation type="journal article" date="2020" name="Int. J. Syst. Evol. Microbiol.">
        <title>Reclassification of Streptomyces castelarensis and Streptomyces sporoclivatus as later heterotypic synonyms of Streptomyces antimycoticus.</title>
        <authorList>
            <person name="Komaki H."/>
            <person name="Tamura T."/>
        </authorList>
    </citation>
    <scope>NUCLEOTIDE SEQUENCE [LARGE SCALE GENOMIC DNA]</scope>
    <source>
        <strain evidence="5 6">NBRC 12839</strain>
    </source>
</reference>
<dbReference type="Gene3D" id="3.30.428.10">
    <property type="entry name" value="HIT-like"/>
    <property type="match status" value="1"/>
</dbReference>
<name>A0A4D4KJE5_9ACTN</name>